<dbReference type="EMBL" id="MGFJ01000024">
    <property type="protein sequence ID" value="OGM02339.1"/>
    <property type="molecule type" value="Genomic_DNA"/>
</dbReference>
<sequence length="175" mass="20408">MTKTKQNTLKYSKIYFSNTISGTPDTKRDFGWQLVRYMKSLGCEVLDESVSGRSLEEHIKMFYKETGFDRRKHKNYWFYIRKHDISLVDKATHVVAIVNGPSFGVGMELQRALDKPKLGLNQTPILCLVEEKLYDGLSNMIRGVSAKESPTFELKTYQNLRQAKELIYDFLMRYT</sequence>
<gene>
    <name evidence="1" type="ORF">A2115_03195</name>
</gene>
<dbReference type="PANTHER" id="PTHR15364">
    <property type="entry name" value="2'-DEOXYNUCLEOSIDE 5'-PHOSPHATE N-HYDROLASE 1"/>
    <property type="match status" value="1"/>
</dbReference>
<evidence type="ECO:0000313" key="1">
    <source>
        <dbReference type="EMBL" id="OGM02339.1"/>
    </source>
</evidence>
<protein>
    <recommendedName>
        <fullName evidence="3">Nucleoside 2-deoxyribosyltransferase</fullName>
    </recommendedName>
</protein>
<dbReference type="GO" id="GO:0009159">
    <property type="term" value="P:deoxyribonucleoside monophosphate catabolic process"/>
    <property type="evidence" value="ECO:0007669"/>
    <property type="project" value="TreeGrafter"/>
</dbReference>
<evidence type="ECO:0008006" key="3">
    <source>
        <dbReference type="Google" id="ProtNLM"/>
    </source>
</evidence>
<accession>A0A1F7WIV5</accession>
<evidence type="ECO:0000313" key="2">
    <source>
        <dbReference type="Proteomes" id="UP000176198"/>
    </source>
</evidence>
<dbReference type="PANTHER" id="PTHR15364:SF0">
    <property type="entry name" value="2'-DEOXYNUCLEOSIDE 5'-PHOSPHATE N-HYDROLASE 1"/>
    <property type="match status" value="1"/>
</dbReference>
<dbReference type="AlphaFoldDB" id="A0A1F7WIV5"/>
<dbReference type="SUPFAM" id="SSF52309">
    <property type="entry name" value="N-(deoxy)ribosyltransferase-like"/>
    <property type="match status" value="1"/>
</dbReference>
<dbReference type="Gene3D" id="3.40.50.450">
    <property type="match status" value="1"/>
</dbReference>
<dbReference type="GO" id="GO:0070694">
    <property type="term" value="F:5-hydroxymethyl-dUMP N-hydrolase activity"/>
    <property type="evidence" value="ECO:0007669"/>
    <property type="project" value="TreeGrafter"/>
</dbReference>
<proteinExistence type="predicted"/>
<dbReference type="InterPro" id="IPR051239">
    <property type="entry name" value="2'-dNMP_N-hydrolase"/>
</dbReference>
<name>A0A1F7WIV5_9BACT</name>
<dbReference type="Proteomes" id="UP000176198">
    <property type="component" value="Unassembled WGS sequence"/>
</dbReference>
<reference evidence="1 2" key="1">
    <citation type="journal article" date="2016" name="Nat. Commun.">
        <title>Thousands of microbial genomes shed light on interconnected biogeochemical processes in an aquifer system.</title>
        <authorList>
            <person name="Anantharaman K."/>
            <person name="Brown C.T."/>
            <person name="Hug L.A."/>
            <person name="Sharon I."/>
            <person name="Castelle C.J."/>
            <person name="Probst A.J."/>
            <person name="Thomas B.C."/>
            <person name="Singh A."/>
            <person name="Wilkins M.J."/>
            <person name="Karaoz U."/>
            <person name="Brodie E.L."/>
            <person name="Williams K.H."/>
            <person name="Hubbard S.S."/>
            <person name="Banfield J.F."/>
        </authorList>
    </citation>
    <scope>NUCLEOTIDE SEQUENCE [LARGE SCALE GENOMIC DNA]</scope>
</reference>
<organism evidence="1 2">
    <name type="scientific">Candidatus Woesebacteria bacterium GWA1_41_8</name>
    <dbReference type="NCBI Taxonomy" id="1802471"/>
    <lineage>
        <taxon>Bacteria</taxon>
        <taxon>Candidatus Woeseibacteriota</taxon>
    </lineage>
</organism>
<comment type="caution">
    <text evidence="1">The sequence shown here is derived from an EMBL/GenBank/DDBJ whole genome shotgun (WGS) entry which is preliminary data.</text>
</comment>